<feature type="transmembrane region" description="Helical" evidence="16">
    <location>
        <begin position="92"/>
        <end position="114"/>
    </location>
</feature>
<evidence type="ECO:0000256" key="3">
    <source>
        <dbReference type="ARBA" id="ARBA00004496"/>
    </source>
</evidence>
<evidence type="ECO:0000256" key="10">
    <source>
        <dbReference type="ARBA" id="ARBA00022777"/>
    </source>
</evidence>
<dbReference type="CDD" id="cd16917">
    <property type="entry name" value="HATPase_UhpB-NarQ-NarX-like"/>
    <property type="match status" value="1"/>
</dbReference>
<keyword evidence="6" id="KW-0004">4Fe-4S</keyword>
<evidence type="ECO:0000256" key="6">
    <source>
        <dbReference type="ARBA" id="ARBA00022485"/>
    </source>
</evidence>
<evidence type="ECO:0000313" key="18">
    <source>
        <dbReference type="EMBL" id="MCE7007919.1"/>
    </source>
</evidence>
<dbReference type="SMART" id="SM00387">
    <property type="entry name" value="HATPase_c"/>
    <property type="match status" value="1"/>
</dbReference>
<keyword evidence="19" id="KW-1185">Reference proteome</keyword>
<evidence type="ECO:0000256" key="2">
    <source>
        <dbReference type="ARBA" id="ARBA00001966"/>
    </source>
</evidence>
<evidence type="ECO:0000259" key="17">
    <source>
        <dbReference type="PROSITE" id="PS50109"/>
    </source>
</evidence>
<dbReference type="InterPro" id="IPR004358">
    <property type="entry name" value="Sig_transdc_His_kin-like_C"/>
</dbReference>
<comment type="function">
    <text evidence="14">Member of the two-component regulatory system NreB/NreC involved in the control of dissimilatory nitrate/nitrite reduction in response to oxygen. NreB functions as a direct oxygen sensor histidine kinase which is autophosphorylated, in the absence of oxygen, probably at the conserved histidine residue, and transfers its phosphate group probably to a conserved aspartate residue of NreC. NreB/NreC activates the expression of the nitrate (narGHJI) and nitrite (nir) reductase operons, as well as the putative nitrate transporter gene narT.</text>
</comment>
<name>A0ABS8ZJF2_9PSEU</name>
<evidence type="ECO:0000313" key="19">
    <source>
        <dbReference type="Proteomes" id="UP001521150"/>
    </source>
</evidence>
<dbReference type="Gene3D" id="3.30.565.10">
    <property type="entry name" value="Histidine kinase-like ATPase, C-terminal domain"/>
    <property type="match status" value="1"/>
</dbReference>
<dbReference type="PANTHER" id="PTHR24421:SF62">
    <property type="entry name" value="SENSORY TRANSDUCTION HISTIDINE KINASE"/>
    <property type="match status" value="1"/>
</dbReference>
<accession>A0ABS8ZJF2</accession>
<dbReference type="PROSITE" id="PS50109">
    <property type="entry name" value="HIS_KIN"/>
    <property type="match status" value="1"/>
</dbReference>
<dbReference type="Pfam" id="PF02518">
    <property type="entry name" value="HATPase_c"/>
    <property type="match status" value="1"/>
</dbReference>
<keyword evidence="10 18" id="KW-0418">Kinase</keyword>
<comment type="caution">
    <text evidence="18">The sequence shown here is derived from an EMBL/GenBank/DDBJ whole genome shotgun (WGS) entry which is preliminary data.</text>
</comment>
<evidence type="ECO:0000256" key="7">
    <source>
        <dbReference type="ARBA" id="ARBA00022490"/>
    </source>
</evidence>
<keyword evidence="16" id="KW-0812">Transmembrane</keyword>
<dbReference type="InterPro" id="IPR003594">
    <property type="entry name" value="HATPase_dom"/>
</dbReference>
<dbReference type="Pfam" id="PF07730">
    <property type="entry name" value="HisKA_3"/>
    <property type="match status" value="1"/>
</dbReference>
<feature type="transmembrane region" description="Helical" evidence="16">
    <location>
        <begin position="7"/>
        <end position="28"/>
    </location>
</feature>
<dbReference type="Proteomes" id="UP001521150">
    <property type="component" value="Unassembled WGS sequence"/>
</dbReference>
<evidence type="ECO:0000256" key="5">
    <source>
        <dbReference type="ARBA" id="ARBA00017322"/>
    </source>
</evidence>
<feature type="transmembrane region" description="Helical" evidence="16">
    <location>
        <begin position="121"/>
        <end position="142"/>
    </location>
</feature>
<organism evidence="18 19">
    <name type="scientific">Kibdelosporangium philippinense</name>
    <dbReference type="NCBI Taxonomy" id="211113"/>
    <lineage>
        <taxon>Bacteria</taxon>
        <taxon>Bacillati</taxon>
        <taxon>Actinomycetota</taxon>
        <taxon>Actinomycetes</taxon>
        <taxon>Pseudonocardiales</taxon>
        <taxon>Pseudonocardiaceae</taxon>
        <taxon>Kibdelosporangium</taxon>
    </lineage>
</organism>
<protein>
    <recommendedName>
        <fullName evidence="5">Oxygen sensor histidine kinase NreB</fullName>
        <ecNumber evidence="4">2.7.13.3</ecNumber>
    </recommendedName>
    <alternativeName>
        <fullName evidence="15">Nitrogen regulation protein B</fullName>
    </alternativeName>
</protein>
<feature type="transmembrane region" description="Helical" evidence="16">
    <location>
        <begin position="61"/>
        <end position="86"/>
    </location>
</feature>
<gene>
    <name evidence="18" type="ORF">LWC34_34625</name>
</gene>
<dbReference type="GO" id="GO:0016301">
    <property type="term" value="F:kinase activity"/>
    <property type="evidence" value="ECO:0007669"/>
    <property type="project" value="UniProtKB-KW"/>
</dbReference>
<evidence type="ECO:0000256" key="8">
    <source>
        <dbReference type="ARBA" id="ARBA00022679"/>
    </source>
</evidence>
<keyword evidence="12" id="KW-0902">Two-component regulatory system</keyword>
<keyword evidence="7" id="KW-0963">Cytoplasm</keyword>
<reference evidence="18 19" key="1">
    <citation type="submission" date="2021-12" db="EMBL/GenBank/DDBJ databases">
        <title>Genome sequence of Kibdelosporangium philippinense ATCC 49844.</title>
        <authorList>
            <person name="Fedorov E.A."/>
            <person name="Omeragic M."/>
            <person name="Shalygina K.F."/>
            <person name="Maclea K.S."/>
        </authorList>
    </citation>
    <scope>NUCLEOTIDE SEQUENCE [LARGE SCALE GENOMIC DNA]</scope>
    <source>
        <strain evidence="18 19">ATCC 49844</strain>
    </source>
</reference>
<comment type="catalytic activity">
    <reaction evidence="1">
        <text>ATP + protein L-histidine = ADP + protein N-phospho-L-histidine.</text>
        <dbReference type="EC" id="2.7.13.3"/>
    </reaction>
</comment>
<evidence type="ECO:0000256" key="16">
    <source>
        <dbReference type="SAM" id="Phobius"/>
    </source>
</evidence>
<keyword evidence="16" id="KW-0472">Membrane</keyword>
<comment type="cofactor">
    <cofactor evidence="2">
        <name>[4Fe-4S] cluster</name>
        <dbReference type="ChEBI" id="CHEBI:49883"/>
    </cofactor>
</comment>
<evidence type="ECO:0000256" key="9">
    <source>
        <dbReference type="ARBA" id="ARBA00022723"/>
    </source>
</evidence>
<dbReference type="SUPFAM" id="SSF55874">
    <property type="entry name" value="ATPase domain of HSP90 chaperone/DNA topoisomerase II/histidine kinase"/>
    <property type="match status" value="1"/>
</dbReference>
<feature type="domain" description="Histidine kinase" evidence="17">
    <location>
        <begin position="258"/>
        <end position="344"/>
    </location>
</feature>
<evidence type="ECO:0000256" key="1">
    <source>
        <dbReference type="ARBA" id="ARBA00000085"/>
    </source>
</evidence>
<keyword evidence="13" id="KW-0411">Iron-sulfur</keyword>
<dbReference type="InterPro" id="IPR005467">
    <property type="entry name" value="His_kinase_dom"/>
</dbReference>
<dbReference type="InterPro" id="IPR017205">
    <property type="entry name" value="Sig_transdc_His_kinase_ChrS"/>
</dbReference>
<evidence type="ECO:0000256" key="15">
    <source>
        <dbReference type="ARBA" id="ARBA00030800"/>
    </source>
</evidence>
<dbReference type="PANTHER" id="PTHR24421">
    <property type="entry name" value="NITRATE/NITRITE SENSOR PROTEIN NARX-RELATED"/>
    <property type="match status" value="1"/>
</dbReference>
<keyword evidence="9" id="KW-0479">Metal-binding</keyword>
<dbReference type="EMBL" id="JAJVCN010000003">
    <property type="protein sequence ID" value="MCE7007919.1"/>
    <property type="molecule type" value="Genomic_DNA"/>
</dbReference>
<evidence type="ECO:0000256" key="13">
    <source>
        <dbReference type="ARBA" id="ARBA00023014"/>
    </source>
</evidence>
<sequence>MDEWRRGFVGWHVLFGVLAAITAVVVFVEGGLAVAHILLAALTIWYLVFGATAVRKHGNGVIYLTGAIPLTIAMFVLTPLGSIMLFALYPHIWVLLPTCAAVYATVTVISATTVVVAGASVLVAVSLGVVTLLIGLALGLWITRIIDQSKERAALVVGERQRLAREIHDTLAQGFAAMLLQLEAIEAEMGPNQHLTKAKQVARDNLAEARALVDALAPPDLRASSLPDALERIAEARNVAFKLQGKPRALPPTHEVMVLRAVQEALNNTAKHANATATEVQLTYASKVTLTVSDNGIGFDAEGRHTGFGLTAMRARAKETGAELTIESSPGNGTTLRLEVAHARADR</sequence>
<keyword evidence="11" id="KW-0408">Iron</keyword>
<evidence type="ECO:0000256" key="12">
    <source>
        <dbReference type="ARBA" id="ARBA00023012"/>
    </source>
</evidence>
<dbReference type="PIRSF" id="PIRSF037434">
    <property type="entry name" value="STHK_ChrS"/>
    <property type="match status" value="1"/>
</dbReference>
<dbReference type="InterPro" id="IPR011712">
    <property type="entry name" value="Sig_transdc_His_kin_sub3_dim/P"/>
</dbReference>
<dbReference type="EC" id="2.7.13.3" evidence="4"/>
<dbReference type="PRINTS" id="PR00344">
    <property type="entry name" value="BCTRLSENSOR"/>
</dbReference>
<feature type="transmembrane region" description="Helical" evidence="16">
    <location>
        <begin position="34"/>
        <end position="54"/>
    </location>
</feature>
<dbReference type="Gene3D" id="1.20.5.1930">
    <property type="match status" value="1"/>
</dbReference>
<dbReference type="InterPro" id="IPR036890">
    <property type="entry name" value="HATPase_C_sf"/>
</dbReference>
<keyword evidence="8" id="KW-0808">Transferase</keyword>
<comment type="subcellular location">
    <subcellularLocation>
        <location evidence="3">Cytoplasm</location>
    </subcellularLocation>
</comment>
<proteinExistence type="predicted"/>
<evidence type="ECO:0000256" key="4">
    <source>
        <dbReference type="ARBA" id="ARBA00012438"/>
    </source>
</evidence>
<dbReference type="InterPro" id="IPR050482">
    <property type="entry name" value="Sensor_HK_TwoCompSys"/>
</dbReference>
<evidence type="ECO:0000256" key="11">
    <source>
        <dbReference type="ARBA" id="ARBA00023004"/>
    </source>
</evidence>
<dbReference type="RefSeq" id="WP_233729473.1">
    <property type="nucleotide sequence ID" value="NZ_JAJVCN010000003.1"/>
</dbReference>
<evidence type="ECO:0000256" key="14">
    <source>
        <dbReference type="ARBA" id="ARBA00024827"/>
    </source>
</evidence>
<keyword evidence="16" id="KW-1133">Transmembrane helix</keyword>